<gene>
    <name evidence="13" type="primary">fluC</name>
    <name evidence="13" type="synonym">crcB</name>
    <name evidence="14" type="ordered locus">Rpdx1_2863</name>
</gene>
<sequence>MLRKLPAWASRALDGLAVYGLVGLGSVLGGVARYLVGVAQIALLGPAFPWTTLIVNVTGSFLIGFYATVTGPDGRIFAGSRQRQFVMAGICGGYTTFSMFSFETFALIRNGDLLVAGLNFGLSPVAWLIAVWGGYAFATRLNRVRTSIVTGDEPENLQIPRQATLLRIFVDESDKHGDAPLYEAIVLRARKMQLAGATVFRGPTGYGESSQMHRADALRVRSELPLIIEIIDSEDAVARFLPVLDEMMPGGMATMERVEVIQYGQPGGTGAT</sequence>
<dbReference type="HOGENOM" id="CLU_1022623_0_0_5"/>
<evidence type="ECO:0000256" key="10">
    <source>
        <dbReference type="ARBA" id="ARBA00023303"/>
    </source>
</evidence>
<evidence type="ECO:0000256" key="11">
    <source>
        <dbReference type="ARBA" id="ARBA00035120"/>
    </source>
</evidence>
<evidence type="ECO:0000256" key="2">
    <source>
        <dbReference type="ARBA" id="ARBA00010554"/>
    </source>
</evidence>
<dbReference type="STRING" id="652103.Rpdx1_2863"/>
<dbReference type="InterPro" id="IPR015867">
    <property type="entry name" value="N-reg_PII/ATP_PRibTrfase_C"/>
</dbReference>
<dbReference type="HAMAP" id="MF_00454">
    <property type="entry name" value="FluC"/>
    <property type="match status" value="1"/>
</dbReference>
<keyword evidence="5 13" id="KW-0812">Transmembrane</keyword>
<dbReference type="InterPro" id="IPR003691">
    <property type="entry name" value="FluC"/>
</dbReference>
<dbReference type="Gene3D" id="3.30.70.120">
    <property type="match status" value="1"/>
</dbReference>
<evidence type="ECO:0000313" key="14">
    <source>
        <dbReference type="EMBL" id="ADU44446.1"/>
    </source>
</evidence>
<dbReference type="eggNOG" id="COG1993">
    <property type="taxonomic scope" value="Bacteria"/>
</dbReference>
<dbReference type="EMBL" id="CP002418">
    <property type="protein sequence ID" value="ADU44446.1"/>
    <property type="molecule type" value="Genomic_DNA"/>
</dbReference>
<dbReference type="GO" id="GO:0140114">
    <property type="term" value="P:cellular detoxification of fluoride"/>
    <property type="evidence" value="ECO:0007669"/>
    <property type="project" value="UniProtKB-UniRule"/>
</dbReference>
<comment type="similarity">
    <text evidence="2">Belongs to the UPF0166 family.</text>
</comment>
<evidence type="ECO:0000256" key="13">
    <source>
        <dbReference type="HAMAP-Rule" id="MF_00454"/>
    </source>
</evidence>
<evidence type="ECO:0000256" key="4">
    <source>
        <dbReference type="ARBA" id="ARBA00022519"/>
    </source>
</evidence>
<dbReference type="Proteomes" id="UP000001402">
    <property type="component" value="Chromosome"/>
</dbReference>
<dbReference type="PANTHER" id="PTHR35983">
    <property type="entry name" value="UPF0166 PROTEIN TM_0021"/>
    <property type="match status" value="1"/>
</dbReference>
<dbReference type="GO" id="GO:0062054">
    <property type="term" value="F:fluoride channel activity"/>
    <property type="evidence" value="ECO:0007669"/>
    <property type="project" value="UniProtKB-UniRule"/>
</dbReference>
<protein>
    <recommendedName>
        <fullName evidence="13">Fluoride-specific ion channel FluC</fullName>
    </recommendedName>
</protein>
<keyword evidence="7 13" id="KW-0915">Sodium</keyword>
<keyword evidence="6 13" id="KW-1133">Transmembrane helix</keyword>
<dbReference type="GO" id="GO:0046872">
    <property type="term" value="F:metal ion binding"/>
    <property type="evidence" value="ECO:0007669"/>
    <property type="project" value="UniProtKB-KW"/>
</dbReference>
<evidence type="ECO:0000256" key="12">
    <source>
        <dbReference type="ARBA" id="ARBA00035585"/>
    </source>
</evidence>
<accession>E6VK76</accession>
<dbReference type="PANTHER" id="PTHR35983:SF1">
    <property type="entry name" value="UPF0166 PROTEIN TM_0021"/>
    <property type="match status" value="1"/>
</dbReference>
<comment type="subcellular location">
    <subcellularLocation>
        <location evidence="13">Cell inner membrane</location>
        <topology evidence="13">Multi-pass membrane protein</topology>
    </subcellularLocation>
    <subcellularLocation>
        <location evidence="1">Cell membrane</location>
        <topology evidence="1">Multi-pass membrane protein</topology>
    </subcellularLocation>
</comment>
<evidence type="ECO:0000256" key="1">
    <source>
        <dbReference type="ARBA" id="ARBA00004651"/>
    </source>
</evidence>
<keyword evidence="3 13" id="KW-1003">Cell membrane</keyword>
<evidence type="ECO:0000256" key="5">
    <source>
        <dbReference type="ARBA" id="ARBA00022692"/>
    </source>
</evidence>
<comment type="catalytic activity">
    <reaction evidence="12">
        <text>fluoride(in) = fluoride(out)</text>
        <dbReference type="Rhea" id="RHEA:76159"/>
        <dbReference type="ChEBI" id="CHEBI:17051"/>
    </reaction>
    <physiologicalReaction direction="left-to-right" evidence="12">
        <dbReference type="Rhea" id="RHEA:76160"/>
    </physiologicalReaction>
</comment>
<keyword evidence="13" id="KW-0813">Transport</keyword>
<dbReference type="BioCyc" id="RPAL652103:RPDX1_RS14105-MONOMER"/>
<keyword evidence="4 13" id="KW-0997">Cell inner membrane</keyword>
<dbReference type="AlphaFoldDB" id="E6VK76"/>
<dbReference type="InterPro" id="IPR003793">
    <property type="entry name" value="UPF0166"/>
</dbReference>
<evidence type="ECO:0000256" key="9">
    <source>
        <dbReference type="ARBA" id="ARBA00023136"/>
    </source>
</evidence>
<dbReference type="SUPFAM" id="SSF54913">
    <property type="entry name" value="GlnB-like"/>
    <property type="match status" value="1"/>
</dbReference>
<dbReference type="KEGG" id="rpx:Rpdx1_2863"/>
<proteinExistence type="inferred from homology"/>
<name>E6VK76_RHOPX</name>
<comment type="function">
    <text evidence="13">Fluoride-specific ion channel. Important for reducing fluoride concentration in the cell, thus reducing its toxicity.</text>
</comment>
<feature type="transmembrane region" description="Helical" evidence="13">
    <location>
        <begin position="114"/>
        <end position="138"/>
    </location>
</feature>
<dbReference type="Pfam" id="PF02641">
    <property type="entry name" value="DUF190"/>
    <property type="match status" value="1"/>
</dbReference>
<feature type="transmembrane region" description="Helical" evidence="13">
    <location>
        <begin position="47"/>
        <end position="69"/>
    </location>
</feature>
<evidence type="ECO:0000256" key="7">
    <source>
        <dbReference type="ARBA" id="ARBA00023053"/>
    </source>
</evidence>
<keyword evidence="8 13" id="KW-0406">Ion transport</keyword>
<comment type="activity regulation">
    <text evidence="13">Na(+) is not transported, but it plays an essential structural role and its presence is essential for fluoride channel function.</text>
</comment>
<feature type="transmembrane region" description="Helical" evidence="13">
    <location>
        <begin position="12"/>
        <end position="35"/>
    </location>
</feature>
<keyword evidence="10 13" id="KW-0407">Ion channel</keyword>
<keyword evidence="9 13" id="KW-0472">Membrane</keyword>
<dbReference type="Pfam" id="PF02537">
    <property type="entry name" value="CRCB"/>
    <property type="match status" value="1"/>
</dbReference>
<evidence type="ECO:0000256" key="8">
    <source>
        <dbReference type="ARBA" id="ARBA00023065"/>
    </source>
</evidence>
<organism evidence="14 15">
    <name type="scientific">Rhodopseudomonas palustris (strain DX-1)</name>
    <dbReference type="NCBI Taxonomy" id="652103"/>
    <lineage>
        <taxon>Bacteria</taxon>
        <taxon>Pseudomonadati</taxon>
        <taxon>Pseudomonadota</taxon>
        <taxon>Alphaproteobacteria</taxon>
        <taxon>Hyphomicrobiales</taxon>
        <taxon>Nitrobacteraceae</taxon>
        <taxon>Rhodopseudomonas</taxon>
    </lineage>
</organism>
<evidence type="ECO:0000256" key="6">
    <source>
        <dbReference type="ARBA" id="ARBA00022989"/>
    </source>
</evidence>
<feature type="binding site" evidence="13">
    <location>
        <position position="92"/>
    </location>
    <ligand>
        <name>Na(+)</name>
        <dbReference type="ChEBI" id="CHEBI:29101"/>
        <note>structural</note>
    </ligand>
</feature>
<dbReference type="OrthoDB" id="9806299at2"/>
<feature type="binding site" evidence="13">
    <location>
        <position position="95"/>
    </location>
    <ligand>
        <name>Na(+)</name>
        <dbReference type="ChEBI" id="CHEBI:29101"/>
        <note>structural</note>
    </ligand>
</feature>
<dbReference type="eggNOG" id="COG0239">
    <property type="taxonomic scope" value="Bacteria"/>
</dbReference>
<dbReference type="GO" id="GO:0005886">
    <property type="term" value="C:plasma membrane"/>
    <property type="evidence" value="ECO:0007669"/>
    <property type="project" value="UniProtKB-SubCell"/>
</dbReference>
<dbReference type="InterPro" id="IPR011322">
    <property type="entry name" value="N-reg_PII-like_a/b"/>
</dbReference>
<keyword evidence="13" id="KW-0479">Metal-binding</keyword>
<comment type="similarity">
    <text evidence="11 13">Belongs to the fluoride channel Fluc/FEX (TC 1.A.43) family.</text>
</comment>
<evidence type="ECO:0000313" key="15">
    <source>
        <dbReference type="Proteomes" id="UP000001402"/>
    </source>
</evidence>
<feature type="transmembrane region" description="Helical" evidence="13">
    <location>
        <begin position="85"/>
        <end position="108"/>
    </location>
</feature>
<reference evidence="14" key="1">
    <citation type="submission" date="2010-12" db="EMBL/GenBank/DDBJ databases">
        <title>Complete sequence of Rhodopseudomonas palustris DX-1.</title>
        <authorList>
            <consortium name="US DOE Joint Genome Institute"/>
            <person name="Lucas S."/>
            <person name="Copeland A."/>
            <person name="Lapidus A."/>
            <person name="Cheng J.-F."/>
            <person name="Goodwin L."/>
            <person name="Pitluck S."/>
            <person name="Misra M."/>
            <person name="Chertkov O."/>
            <person name="Detter J.C."/>
            <person name="Han C."/>
            <person name="Tapia R."/>
            <person name="Land M."/>
            <person name="Hauser L."/>
            <person name="Kyrpides N."/>
            <person name="Ivanova N."/>
            <person name="Ovchinnikova G."/>
            <person name="Logan B."/>
            <person name="Oda Y."/>
            <person name="Harwood C."/>
            <person name="Woyke T."/>
        </authorList>
    </citation>
    <scope>NUCLEOTIDE SEQUENCE [LARGE SCALE GENOMIC DNA]</scope>
    <source>
        <strain evidence="14">DX-1</strain>
    </source>
</reference>
<evidence type="ECO:0000256" key="3">
    <source>
        <dbReference type="ARBA" id="ARBA00022475"/>
    </source>
</evidence>